<accession>A0ABS5K545</accession>
<organism evidence="6 7">
    <name type="scientific">'Fragaria x ananassa' phyllody phytoplasma</name>
    <dbReference type="NCBI Taxonomy" id="2358428"/>
    <lineage>
        <taxon>Bacteria</taxon>
        <taxon>Bacillati</taxon>
        <taxon>Mycoplasmatota</taxon>
        <taxon>Mollicutes</taxon>
        <taxon>Acholeplasmatales</taxon>
        <taxon>Acholeplasmataceae</taxon>
        <taxon>Candidatus Phytoplasma</taxon>
        <taxon>16SrXIII (Mexican periwinkle virescence group)</taxon>
    </lineage>
</organism>
<dbReference type="EMBL" id="JAGVRH010000001">
    <property type="protein sequence ID" value="MBS2126195.1"/>
    <property type="molecule type" value="Genomic_DNA"/>
</dbReference>
<reference evidence="6" key="1">
    <citation type="submission" date="2021-04" db="EMBL/GenBank/DDBJ databases">
        <title>Draft genome sequence of StrPh-CL8, a phytoplasma strain causing strawberry phyllody in Chile.</title>
        <authorList>
            <person name="Cui W."/>
            <person name="Zamorano A."/>
            <person name="Fiore N."/>
        </authorList>
    </citation>
    <scope>NUCLEOTIDE SEQUENCE [LARGE SCALE GENOMIC DNA]</scope>
    <source>
        <strain evidence="6">StrPh-Cl</strain>
    </source>
</reference>
<sequence>MKLTRFSLFWYLIFVVMVILIITLSVIKINSKDNKKQQQVLTLFNWGEYLNPAILQKFEKETNIQVKQVLFASNELAVTKIKSNNQYDLVILSEYAIDQLMQEKKLEKLDTKKLEKTEDYYHEYSNQFNTNISKKLPLQFNFYAIPYFMGKVVLLYNKEKVQQKIIEAKGFNILEEKDLKVALCNNSRDGLMVGLKVTEAASQTNEENLKKAKEWILELKKKKPNLAFINDQIIDRMYKENQEQYDVVVAYSGDAQFLKEKNKNLAILDSPLQGTNVWVDALVIPKGSQQDLVYQFINFLRKKENYLANLEYMKYNSPYEVENHKSIEITDKDTIYQYNANNQKLINTYWNDIIAFPSQKDYLLFLLSFLIFTSTFGIYLIYKFKKRLYSD</sequence>
<dbReference type="PRINTS" id="PR00909">
    <property type="entry name" value="SPERMDNBNDNG"/>
</dbReference>
<keyword evidence="7" id="KW-1185">Reference proteome</keyword>
<evidence type="ECO:0000256" key="2">
    <source>
        <dbReference type="ARBA" id="ARBA00022448"/>
    </source>
</evidence>
<dbReference type="Pfam" id="PF13416">
    <property type="entry name" value="SBP_bac_8"/>
    <property type="match status" value="1"/>
</dbReference>
<evidence type="ECO:0000256" key="3">
    <source>
        <dbReference type="ARBA" id="ARBA00022729"/>
    </source>
</evidence>
<evidence type="ECO:0000256" key="4">
    <source>
        <dbReference type="ARBA" id="ARBA00022764"/>
    </source>
</evidence>
<dbReference type="RefSeq" id="WP_212330807.1">
    <property type="nucleotide sequence ID" value="NZ_JAGVRH010000001.1"/>
</dbReference>
<dbReference type="Gene3D" id="3.40.190.10">
    <property type="entry name" value="Periplasmic binding protein-like II"/>
    <property type="match status" value="2"/>
</dbReference>
<name>A0ABS5K545_9MOLU</name>
<gene>
    <name evidence="6" type="ORF">J8J04_00470</name>
</gene>
<dbReference type="InterPro" id="IPR001188">
    <property type="entry name" value="Sperm_putr-bd"/>
</dbReference>
<dbReference type="InterPro" id="IPR006059">
    <property type="entry name" value="SBP"/>
</dbReference>
<dbReference type="PANTHER" id="PTHR30222:SF17">
    <property type="entry name" value="SPERMIDINE_PUTRESCINE-BINDING PERIPLASMIC PROTEIN"/>
    <property type="match status" value="1"/>
</dbReference>
<keyword evidence="5" id="KW-0472">Membrane</keyword>
<evidence type="ECO:0000256" key="1">
    <source>
        <dbReference type="ARBA" id="ARBA00004418"/>
    </source>
</evidence>
<protein>
    <submittedName>
        <fullName evidence="6">Extracellular solute-binding protein</fullName>
    </submittedName>
</protein>
<dbReference type="PANTHER" id="PTHR30222">
    <property type="entry name" value="SPERMIDINE/PUTRESCINE-BINDING PERIPLASMIC PROTEIN"/>
    <property type="match status" value="1"/>
</dbReference>
<evidence type="ECO:0000313" key="6">
    <source>
        <dbReference type="EMBL" id="MBS2126195.1"/>
    </source>
</evidence>
<dbReference type="SUPFAM" id="SSF53850">
    <property type="entry name" value="Periplasmic binding protein-like II"/>
    <property type="match status" value="1"/>
</dbReference>
<feature type="transmembrane region" description="Helical" evidence="5">
    <location>
        <begin position="362"/>
        <end position="382"/>
    </location>
</feature>
<keyword evidence="4" id="KW-0574">Periplasm</keyword>
<keyword evidence="2" id="KW-0813">Transport</keyword>
<proteinExistence type="predicted"/>
<keyword evidence="5" id="KW-0812">Transmembrane</keyword>
<comment type="subcellular location">
    <subcellularLocation>
        <location evidence="1">Periplasm</location>
    </subcellularLocation>
</comment>
<comment type="caution">
    <text evidence="6">The sequence shown here is derived from an EMBL/GenBank/DDBJ whole genome shotgun (WGS) entry which is preliminary data.</text>
</comment>
<keyword evidence="5" id="KW-1133">Transmembrane helix</keyword>
<evidence type="ECO:0000313" key="7">
    <source>
        <dbReference type="Proteomes" id="UP000811481"/>
    </source>
</evidence>
<feature type="transmembrane region" description="Helical" evidence="5">
    <location>
        <begin position="7"/>
        <end position="27"/>
    </location>
</feature>
<evidence type="ECO:0000256" key="5">
    <source>
        <dbReference type="SAM" id="Phobius"/>
    </source>
</evidence>
<dbReference type="Proteomes" id="UP000811481">
    <property type="component" value="Unassembled WGS sequence"/>
</dbReference>
<keyword evidence="3" id="KW-0732">Signal</keyword>